<accession>A0A2G8QWX0</accession>
<proteinExistence type="predicted"/>
<protein>
    <submittedName>
        <fullName evidence="1">Uncharacterized protein</fullName>
    </submittedName>
</protein>
<sequence length="62" mass="6474">MHLAPSSDALIGKTIIKLAADHLPDGGKVAVLSATSTNQNTWNAEMNMVMGDNPNIEVVATV</sequence>
<reference evidence="1 2" key="1">
    <citation type="submission" date="2013-09" db="EMBL/GenBank/DDBJ databases">
        <title>Genome sequencing of Phaeobacter antarcticus sp. nov. SM1211.</title>
        <authorList>
            <person name="Zhang X.-Y."/>
            <person name="Liu C."/>
            <person name="Chen X.-L."/>
            <person name="Xie B.-B."/>
            <person name="Qin Q.-L."/>
            <person name="Rong J.-C."/>
            <person name="Zhang Y.-Z."/>
        </authorList>
    </citation>
    <scope>NUCLEOTIDE SEQUENCE [LARGE SCALE GENOMIC DNA]</scope>
    <source>
        <strain evidence="1 2">SM1211</strain>
    </source>
</reference>
<dbReference type="Proteomes" id="UP000231259">
    <property type="component" value="Unassembled WGS sequence"/>
</dbReference>
<evidence type="ECO:0000313" key="2">
    <source>
        <dbReference type="Proteomes" id="UP000231259"/>
    </source>
</evidence>
<evidence type="ECO:0000313" key="1">
    <source>
        <dbReference type="EMBL" id="PIL13779.1"/>
    </source>
</evidence>
<gene>
    <name evidence="1" type="ORF">P775_27840</name>
</gene>
<organism evidence="1 2">
    <name type="scientific">Puniceibacterium antarcticum</name>
    <dbReference type="NCBI Taxonomy" id="1206336"/>
    <lineage>
        <taxon>Bacteria</taxon>
        <taxon>Pseudomonadati</taxon>
        <taxon>Pseudomonadota</taxon>
        <taxon>Alphaproteobacteria</taxon>
        <taxon>Rhodobacterales</taxon>
        <taxon>Paracoccaceae</taxon>
        <taxon>Puniceibacterium</taxon>
    </lineage>
</organism>
<dbReference type="Gene3D" id="3.40.50.2300">
    <property type="match status" value="1"/>
</dbReference>
<dbReference type="AlphaFoldDB" id="A0A2G8QWX0"/>
<dbReference type="EMBL" id="AWWI01000182">
    <property type="protein sequence ID" value="PIL13779.1"/>
    <property type="molecule type" value="Genomic_DNA"/>
</dbReference>
<comment type="caution">
    <text evidence="1">The sequence shown here is derived from an EMBL/GenBank/DDBJ whole genome shotgun (WGS) entry which is preliminary data.</text>
</comment>
<name>A0A2G8QWX0_9RHOB</name>
<keyword evidence="2" id="KW-1185">Reference proteome</keyword>